<evidence type="ECO:0000256" key="2">
    <source>
        <dbReference type="ARBA" id="ARBA00023315"/>
    </source>
</evidence>
<dbReference type="PANTHER" id="PTHR43877:SF1">
    <property type="entry name" value="ACETYLTRANSFERASE"/>
    <property type="match status" value="1"/>
</dbReference>
<reference evidence="5" key="1">
    <citation type="submission" date="2015-09" db="EMBL/GenBank/DDBJ databases">
        <authorList>
            <person name="Rodrigo-Torres L."/>
            <person name="Arahal D.R."/>
        </authorList>
    </citation>
    <scope>NUCLEOTIDE SEQUENCE [LARGE SCALE GENOMIC DNA]</scope>
    <source>
        <strain evidence="5">CECT 4293</strain>
    </source>
</reference>
<dbReference type="Gene3D" id="3.40.630.30">
    <property type="match status" value="1"/>
</dbReference>
<dbReference type="PROSITE" id="PS51186">
    <property type="entry name" value="GNAT"/>
    <property type="match status" value="1"/>
</dbReference>
<evidence type="ECO:0000313" key="5">
    <source>
        <dbReference type="Proteomes" id="UP000050786"/>
    </source>
</evidence>
<dbReference type="GO" id="GO:0016747">
    <property type="term" value="F:acyltransferase activity, transferring groups other than amino-acyl groups"/>
    <property type="evidence" value="ECO:0007669"/>
    <property type="project" value="InterPro"/>
</dbReference>
<organism evidence="4 5">
    <name type="scientific">Ruegeria atlantica</name>
    <dbReference type="NCBI Taxonomy" id="81569"/>
    <lineage>
        <taxon>Bacteria</taxon>
        <taxon>Pseudomonadati</taxon>
        <taxon>Pseudomonadota</taxon>
        <taxon>Alphaproteobacteria</taxon>
        <taxon>Rhodobacterales</taxon>
        <taxon>Roseobacteraceae</taxon>
        <taxon>Ruegeria</taxon>
    </lineage>
</organism>
<accession>A0A0P1E8N4</accession>
<keyword evidence="5" id="KW-1185">Reference proteome</keyword>
<protein>
    <recommendedName>
        <fullName evidence="3">N-acetyltransferase domain-containing protein</fullName>
    </recommendedName>
</protein>
<feature type="domain" description="N-acetyltransferase" evidence="3">
    <location>
        <begin position="16"/>
        <end position="152"/>
    </location>
</feature>
<sequence>MLRSATVFDVFDLSRVLVRSITELCTADHQDDPKVIAQWTANKDPATIRGWIRNGIQIWLAENNGQTAAVGGVTEAGEITLLYIDPDHIGWGIGGALLKALEQELIDFGCAEGQLEATQTAQGFYVRDGWEATGGCSQRNDVSCLSMRKSLHLQD</sequence>
<dbReference type="InterPro" id="IPR016181">
    <property type="entry name" value="Acyl_CoA_acyltransferase"/>
</dbReference>
<gene>
    <name evidence="4" type="ORF">RUM4293_04388</name>
</gene>
<keyword evidence="2" id="KW-0012">Acyltransferase</keyword>
<evidence type="ECO:0000256" key="1">
    <source>
        <dbReference type="ARBA" id="ARBA00022679"/>
    </source>
</evidence>
<dbReference type="SUPFAM" id="SSF55729">
    <property type="entry name" value="Acyl-CoA N-acyltransferases (Nat)"/>
    <property type="match status" value="1"/>
</dbReference>
<evidence type="ECO:0000259" key="3">
    <source>
        <dbReference type="PROSITE" id="PS51186"/>
    </source>
</evidence>
<dbReference type="AlphaFoldDB" id="A0A0P1E8N4"/>
<name>A0A0P1E8N4_9RHOB</name>
<dbReference type="InterPro" id="IPR050832">
    <property type="entry name" value="Bact_Acetyltransf"/>
</dbReference>
<dbReference type="RefSeq" id="WP_261307933.1">
    <property type="nucleotide sequence ID" value="NZ_CYPS01000067.1"/>
</dbReference>
<dbReference type="Pfam" id="PF13673">
    <property type="entry name" value="Acetyltransf_10"/>
    <property type="match status" value="1"/>
</dbReference>
<dbReference type="EMBL" id="CYPS01000067">
    <property type="protein sequence ID" value="CUH45472.1"/>
    <property type="molecule type" value="Genomic_DNA"/>
</dbReference>
<proteinExistence type="predicted"/>
<dbReference type="CDD" id="cd04301">
    <property type="entry name" value="NAT_SF"/>
    <property type="match status" value="1"/>
</dbReference>
<dbReference type="Proteomes" id="UP000050786">
    <property type="component" value="Unassembled WGS sequence"/>
</dbReference>
<keyword evidence="1" id="KW-0808">Transferase</keyword>
<evidence type="ECO:0000313" key="4">
    <source>
        <dbReference type="EMBL" id="CUH45472.1"/>
    </source>
</evidence>
<dbReference type="InterPro" id="IPR000182">
    <property type="entry name" value="GNAT_dom"/>
</dbReference>
<dbReference type="PANTHER" id="PTHR43877">
    <property type="entry name" value="AMINOALKYLPHOSPHONATE N-ACETYLTRANSFERASE-RELATED-RELATED"/>
    <property type="match status" value="1"/>
</dbReference>